<dbReference type="InterPro" id="IPR011006">
    <property type="entry name" value="CheY-like_superfamily"/>
</dbReference>
<name>A0AA40SWW5_9NOST</name>
<evidence type="ECO:0000313" key="8">
    <source>
        <dbReference type="EMBL" id="MBD6616796.1"/>
    </source>
</evidence>
<dbReference type="SMART" id="SM00342">
    <property type="entry name" value="HTH_ARAC"/>
    <property type="match status" value="1"/>
</dbReference>
<dbReference type="PANTHER" id="PTHR48111">
    <property type="entry name" value="REGULATOR OF RPOS"/>
    <property type="match status" value="1"/>
</dbReference>
<evidence type="ECO:0000256" key="1">
    <source>
        <dbReference type="ARBA" id="ARBA00022553"/>
    </source>
</evidence>
<dbReference type="InterPro" id="IPR001789">
    <property type="entry name" value="Sig_transdc_resp-reg_receiver"/>
</dbReference>
<evidence type="ECO:0000256" key="5">
    <source>
        <dbReference type="PROSITE-ProRule" id="PRU00169"/>
    </source>
</evidence>
<evidence type="ECO:0000259" key="7">
    <source>
        <dbReference type="PROSITE" id="PS50110"/>
    </source>
</evidence>
<dbReference type="GO" id="GO:0000156">
    <property type="term" value="F:phosphorelay response regulator activity"/>
    <property type="evidence" value="ECO:0007669"/>
    <property type="project" value="TreeGrafter"/>
</dbReference>
<keyword evidence="2" id="KW-0805">Transcription regulation</keyword>
<evidence type="ECO:0000256" key="3">
    <source>
        <dbReference type="ARBA" id="ARBA00023125"/>
    </source>
</evidence>
<dbReference type="PROSITE" id="PS01124">
    <property type="entry name" value="HTH_ARAC_FAMILY_2"/>
    <property type="match status" value="1"/>
</dbReference>
<dbReference type="PROSITE" id="PS50110">
    <property type="entry name" value="RESPONSE_REGULATORY"/>
    <property type="match status" value="1"/>
</dbReference>
<dbReference type="InterPro" id="IPR018060">
    <property type="entry name" value="HTH_AraC"/>
</dbReference>
<feature type="domain" description="Response regulatory" evidence="7">
    <location>
        <begin position="8"/>
        <end position="124"/>
    </location>
</feature>
<dbReference type="GO" id="GO:0000976">
    <property type="term" value="F:transcription cis-regulatory region binding"/>
    <property type="evidence" value="ECO:0007669"/>
    <property type="project" value="TreeGrafter"/>
</dbReference>
<dbReference type="SMART" id="SM00448">
    <property type="entry name" value="REC"/>
    <property type="match status" value="1"/>
</dbReference>
<keyword evidence="1 5" id="KW-0597">Phosphoprotein</keyword>
<evidence type="ECO:0000256" key="4">
    <source>
        <dbReference type="ARBA" id="ARBA00023163"/>
    </source>
</evidence>
<gene>
    <name evidence="8" type="ORF">FNW02_13395</name>
</gene>
<dbReference type="InterPro" id="IPR009057">
    <property type="entry name" value="Homeodomain-like_sf"/>
</dbReference>
<dbReference type="GO" id="GO:0032993">
    <property type="term" value="C:protein-DNA complex"/>
    <property type="evidence" value="ECO:0007669"/>
    <property type="project" value="TreeGrafter"/>
</dbReference>
<organism evidence="8 9">
    <name type="scientific">Komarekiella delphini-convector SJRDD-AB1</name>
    <dbReference type="NCBI Taxonomy" id="2593771"/>
    <lineage>
        <taxon>Bacteria</taxon>
        <taxon>Bacillati</taxon>
        <taxon>Cyanobacteriota</taxon>
        <taxon>Cyanophyceae</taxon>
        <taxon>Nostocales</taxon>
        <taxon>Nostocaceae</taxon>
        <taxon>Komarekiella</taxon>
        <taxon>Komarekiella delphini-convector</taxon>
    </lineage>
</organism>
<keyword evidence="3" id="KW-0238">DNA-binding</keyword>
<keyword evidence="4" id="KW-0804">Transcription</keyword>
<evidence type="ECO:0000259" key="6">
    <source>
        <dbReference type="PROSITE" id="PS01124"/>
    </source>
</evidence>
<keyword evidence="9" id="KW-1185">Reference proteome</keyword>
<dbReference type="SUPFAM" id="SSF46689">
    <property type="entry name" value="Homeodomain-like"/>
    <property type="match status" value="2"/>
</dbReference>
<evidence type="ECO:0000313" key="9">
    <source>
        <dbReference type="Proteomes" id="UP001165986"/>
    </source>
</evidence>
<feature type="domain" description="HTH araC/xylS-type" evidence="6">
    <location>
        <begin position="167"/>
        <end position="265"/>
    </location>
</feature>
<dbReference type="Pfam" id="PF12833">
    <property type="entry name" value="HTH_18"/>
    <property type="match status" value="1"/>
</dbReference>
<dbReference type="Gene3D" id="3.40.50.2300">
    <property type="match status" value="1"/>
</dbReference>
<sequence length="277" mass="31345">MMYESSKKILVIEDDTVTRNLFLKGLKAEGFNTISAQNGLIGIQQAREHLPDLVICDIMMPDMDGYSVLTTLREDPLTAIIPFIFLTGSDTRADVRKAMELGADDYLTKPSTLDELLRAIATRLRKQATLQYWWTTQFLNTPKPTAAPQTSDVAPPDSIFPCDPQLKEVFDFIEANYHQGITLCDVAEAVGYSSAYLTNRVARQTGETVNSWIVKRRMAGARYLLQNNNQTIEQIAKALGYQNVCHFSRQFRQHHGLPPHAWRKEHQVVLQKEATLC</sequence>
<dbReference type="GO" id="GO:0005829">
    <property type="term" value="C:cytosol"/>
    <property type="evidence" value="ECO:0007669"/>
    <property type="project" value="TreeGrafter"/>
</dbReference>
<dbReference type="AlphaFoldDB" id="A0AA40SWW5"/>
<dbReference type="PANTHER" id="PTHR48111:SF4">
    <property type="entry name" value="DNA-BINDING DUAL TRANSCRIPTIONAL REGULATOR OMPR"/>
    <property type="match status" value="1"/>
</dbReference>
<dbReference type="Proteomes" id="UP001165986">
    <property type="component" value="Unassembled WGS sequence"/>
</dbReference>
<evidence type="ECO:0000256" key="2">
    <source>
        <dbReference type="ARBA" id="ARBA00023015"/>
    </source>
</evidence>
<dbReference type="Pfam" id="PF00072">
    <property type="entry name" value="Response_reg"/>
    <property type="match status" value="1"/>
</dbReference>
<proteinExistence type="predicted"/>
<dbReference type="CDD" id="cd17574">
    <property type="entry name" value="REC_OmpR"/>
    <property type="match status" value="1"/>
</dbReference>
<dbReference type="InterPro" id="IPR039420">
    <property type="entry name" value="WalR-like"/>
</dbReference>
<reference evidence="8" key="1">
    <citation type="submission" date="2019-07" db="EMBL/GenBank/DDBJ databases">
        <title>Toxilogical consequences of a new and cryptic species of cyanobacteria (Komarekiella delphini-convector) recovered from the epidermis of a bottlenose dolphin and 1500 ft. in the air.</title>
        <authorList>
            <person name="Brown A.O."/>
            <person name="Dvorak P."/>
            <person name="Villanueva C.D."/>
            <person name="Foss A.J."/>
            <person name="Garvey A.D."/>
            <person name="Gibson Q.A."/>
            <person name="Johansen J.R."/>
            <person name="Casamatta D.A."/>
        </authorList>
    </citation>
    <scope>NUCLEOTIDE SEQUENCE</scope>
    <source>
        <strain evidence="8">SJRDD-AB1</strain>
    </source>
</reference>
<comment type="caution">
    <text evidence="8">The sequence shown here is derived from an EMBL/GenBank/DDBJ whole genome shotgun (WGS) entry which is preliminary data.</text>
</comment>
<feature type="modified residue" description="4-aspartylphosphate" evidence="5">
    <location>
        <position position="57"/>
    </location>
</feature>
<protein>
    <submittedName>
        <fullName evidence="8">Response regulator transcription factor</fullName>
    </submittedName>
</protein>
<dbReference type="SUPFAM" id="SSF52172">
    <property type="entry name" value="CheY-like"/>
    <property type="match status" value="1"/>
</dbReference>
<accession>A0AA40SWW5</accession>
<dbReference type="EMBL" id="VJXY01000012">
    <property type="protein sequence ID" value="MBD6616796.1"/>
    <property type="molecule type" value="Genomic_DNA"/>
</dbReference>
<dbReference type="GO" id="GO:0003700">
    <property type="term" value="F:DNA-binding transcription factor activity"/>
    <property type="evidence" value="ECO:0007669"/>
    <property type="project" value="InterPro"/>
</dbReference>
<dbReference type="Gene3D" id="1.10.10.60">
    <property type="entry name" value="Homeodomain-like"/>
    <property type="match status" value="1"/>
</dbReference>